<dbReference type="EMBL" id="MU167241">
    <property type="protein sequence ID" value="KAG0148037.1"/>
    <property type="molecule type" value="Genomic_DNA"/>
</dbReference>
<keyword evidence="3" id="KW-1185">Reference proteome</keyword>
<evidence type="ECO:0000313" key="3">
    <source>
        <dbReference type="Proteomes" id="UP000886653"/>
    </source>
</evidence>
<dbReference type="Proteomes" id="UP000886653">
    <property type="component" value="Unassembled WGS sequence"/>
</dbReference>
<feature type="compositionally biased region" description="Polar residues" evidence="1">
    <location>
        <begin position="115"/>
        <end position="124"/>
    </location>
</feature>
<organism evidence="2 3">
    <name type="scientific">Cronartium quercuum f. sp. fusiforme G11</name>
    <dbReference type="NCBI Taxonomy" id="708437"/>
    <lineage>
        <taxon>Eukaryota</taxon>
        <taxon>Fungi</taxon>
        <taxon>Dikarya</taxon>
        <taxon>Basidiomycota</taxon>
        <taxon>Pucciniomycotina</taxon>
        <taxon>Pucciniomycetes</taxon>
        <taxon>Pucciniales</taxon>
        <taxon>Coleosporiaceae</taxon>
        <taxon>Cronartium</taxon>
    </lineage>
</organism>
<name>A0A9P6NPQ1_9BASI</name>
<comment type="caution">
    <text evidence="2">The sequence shown here is derived from an EMBL/GenBank/DDBJ whole genome shotgun (WGS) entry which is preliminary data.</text>
</comment>
<feature type="region of interest" description="Disordered" evidence="1">
    <location>
        <begin position="93"/>
        <end position="127"/>
    </location>
</feature>
<feature type="compositionally biased region" description="Basic and acidic residues" evidence="1">
    <location>
        <begin position="93"/>
        <end position="102"/>
    </location>
</feature>
<accession>A0A9P6NPQ1</accession>
<dbReference type="AlphaFoldDB" id="A0A9P6NPQ1"/>
<gene>
    <name evidence="2" type="ORF">CROQUDRAFT_695799</name>
</gene>
<reference evidence="2" key="1">
    <citation type="submission" date="2013-11" db="EMBL/GenBank/DDBJ databases">
        <title>Genome sequence of the fusiform rust pathogen reveals effectors for host alternation and coevolution with pine.</title>
        <authorList>
            <consortium name="DOE Joint Genome Institute"/>
            <person name="Smith K."/>
            <person name="Pendleton A."/>
            <person name="Kubisiak T."/>
            <person name="Anderson C."/>
            <person name="Salamov A."/>
            <person name="Aerts A."/>
            <person name="Riley R."/>
            <person name="Clum A."/>
            <person name="Lindquist E."/>
            <person name="Ence D."/>
            <person name="Campbell M."/>
            <person name="Kronenberg Z."/>
            <person name="Feau N."/>
            <person name="Dhillon B."/>
            <person name="Hamelin R."/>
            <person name="Burleigh J."/>
            <person name="Smith J."/>
            <person name="Yandell M."/>
            <person name="Nelson C."/>
            <person name="Grigoriev I."/>
            <person name="Davis J."/>
        </authorList>
    </citation>
    <scope>NUCLEOTIDE SEQUENCE</scope>
    <source>
        <strain evidence="2">G11</strain>
    </source>
</reference>
<evidence type="ECO:0000313" key="2">
    <source>
        <dbReference type="EMBL" id="KAG0148037.1"/>
    </source>
</evidence>
<protein>
    <submittedName>
        <fullName evidence="2">Uncharacterized protein</fullName>
    </submittedName>
</protein>
<sequence length="181" mass="19947">MECTKEDQASIINKSSAVDTIMARGPCAGQFESTCCKDSFESYCKTSEGRVLSAVTVSNAEFLASFGVTMAKLILGLPPRIFRLKSPISEKKLRAARDEPRPSHGVGYKRAKSATVHSNRSDQSGDLLREHRSLGVQSKEHRGIRTVPRASPAKPGLWRVTIRPGNVVFRYKAQRTIHFGS</sequence>
<proteinExistence type="predicted"/>
<evidence type="ECO:0000256" key="1">
    <source>
        <dbReference type="SAM" id="MobiDB-lite"/>
    </source>
</evidence>